<dbReference type="GeneID" id="36573369"/>
<dbReference type="Proteomes" id="UP000241818">
    <property type="component" value="Unassembled WGS sequence"/>
</dbReference>
<dbReference type="RefSeq" id="XP_024719741.1">
    <property type="nucleotide sequence ID" value="XM_024865288.1"/>
</dbReference>
<accession>A0A2T3AYP2</accession>
<reference evidence="2 3" key="1">
    <citation type="journal article" date="2018" name="New Phytol.">
        <title>Comparative genomics and transcriptomics depict ericoid mycorrhizal fungi as versatile saprotrophs and plant mutualists.</title>
        <authorList>
            <person name="Martino E."/>
            <person name="Morin E."/>
            <person name="Grelet G.A."/>
            <person name="Kuo A."/>
            <person name="Kohler A."/>
            <person name="Daghino S."/>
            <person name="Barry K.W."/>
            <person name="Cichocki N."/>
            <person name="Clum A."/>
            <person name="Dockter R.B."/>
            <person name="Hainaut M."/>
            <person name="Kuo R.C."/>
            <person name="LaButti K."/>
            <person name="Lindahl B.D."/>
            <person name="Lindquist E.A."/>
            <person name="Lipzen A."/>
            <person name="Khouja H.R."/>
            <person name="Magnuson J."/>
            <person name="Murat C."/>
            <person name="Ohm R.A."/>
            <person name="Singer S.W."/>
            <person name="Spatafora J.W."/>
            <person name="Wang M."/>
            <person name="Veneault-Fourrey C."/>
            <person name="Henrissat B."/>
            <person name="Grigoriev I.V."/>
            <person name="Martin F.M."/>
            <person name="Perotto S."/>
        </authorList>
    </citation>
    <scope>NUCLEOTIDE SEQUENCE [LARGE SCALE GENOMIC DNA]</scope>
    <source>
        <strain evidence="2 3">ATCC 22711</strain>
    </source>
</reference>
<proteinExistence type="predicted"/>
<keyword evidence="1" id="KW-0472">Membrane</keyword>
<organism evidence="2 3">
    <name type="scientific">Amorphotheca resinae ATCC 22711</name>
    <dbReference type="NCBI Taxonomy" id="857342"/>
    <lineage>
        <taxon>Eukaryota</taxon>
        <taxon>Fungi</taxon>
        <taxon>Dikarya</taxon>
        <taxon>Ascomycota</taxon>
        <taxon>Pezizomycotina</taxon>
        <taxon>Leotiomycetes</taxon>
        <taxon>Helotiales</taxon>
        <taxon>Amorphothecaceae</taxon>
        <taxon>Amorphotheca</taxon>
    </lineage>
</organism>
<sequence length="68" mass="7928">MLILYPPCRRCRAWKIDGKGIYRRWGFDVILDSRDLILIVVFPGWVCGCKYICFATMFIICDLSHIVG</sequence>
<evidence type="ECO:0000256" key="1">
    <source>
        <dbReference type="SAM" id="Phobius"/>
    </source>
</evidence>
<evidence type="ECO:0000313" key="2">
    <source>
        <dbReference type="EMBL" id="PSS15142.1"/>
    </source>
</evidence>
<keyword evidence="1" id="KW-1133">Transmembrane helix</keyword>
<evidence type="ECO:0000313" key="3">
    <source>
        <dbReference type="Proteomes" id="UP000241818"/>
    </source>
</evidence>
<gene>
    <name evidence="2" type="ORF">M430DRAFT_257394</name>
</gene>
<dbReference type="AlphaFoldDB" id="A0A2T3AYP2"/>
<dbReference type="EMBL" id="KZ679013">
    <property type="protein sequence ID" value="PSS15142.1"/>
    <property type="molecule type" value="Genomic_DNA"/>
</dbReference>
<keyword evidence="1" id="KW-0812">Transmembrane</keyword>
<protein>
    <submittedName>
        <fullName evidence="2">Uncharacterized protein</fullName>
    </submittedName>
</protein>
<name>A0A2T3AYP2_AMORE</name>
<keyword evidence="3" id="KW-1185">Reference proteome</keyword>
<dbReference type="InParanoid" id="A0A2T3AYP2"/>
<feature type="transmembrane region" description="Helical" evidence="1">
    <location>
        <begin position="36"/>
        <end position="61"/>
    </location>
</feature>